<dbReference type="SMART" id="SM00367">
    <property type="entry name" value="LRR_CC"/>
    <property type="match status" value="4"/>
</dbReference>
<dbReference type="InterPro" id="IPR036047">
    <property type="entry name" value="F-box-like_dom_sf"/>
</dbReference>
<dbReference type="Proteomes" id="UP001341840">
    <property type="component" value="Unassembled WGS sequence"/>
</dbReference>
<dbReference type="PANTHER" id="PTHR38926">
    <property type="entry name" value="F-BOX DOMAIN CONTAINING PROTEIN, EXPRESSED"/>
    <property type="match status" value="1"/>
</dbReference>
<dbReference type="InterPro" id="IPR006553">
    <property type="entry name" value="Leu-rich_rpt_Cys-con_subtyp"/>
</dbReference>
<dbReference type="InterPro" id="IPR032675">
    <property type="entry name" value="LRR_dom_sf"/>
</dbReference>
<dbReference type="Gene3D" id="3.80.10.10">
    <property type="entry name" value="Ribonuclease Inhibitor"/>
    <property type="match status" value="1"/>
</dbReference>
<keyword evidence="3" id="KW-1185">Reference proteome</keyword>
<accession>A0ABU6WWI8</accession>
<name>A0ABU6WWI8_9FABA</name>
<evidence type="ECO:0000259" key="1">
    <source>
        <dbReference type="PROSITE" id="PS50181"/>
    </source>
</evidence>
<feature type="domain" description="F-box" evidence="1">
    <location>
        <begin position="27"/>
        <end position="74"/>
    </location>
</feature>
<dbReference type="EMBL" id="JASCZI010182850">
    <property type="protein sequence ID" value="MED6188705.1"/>
    <property type="molecule type" value="Genomic_DNA"/>
</dbReference>
<dbReference type="SMART" id="SM00256">
    <property type="entry name" value="FBOX"/>
    <property type="match status" value="1"/>
</dbReference>
<proteinExistence type="predicted"/>
<dbReference type="CDD" id="cd22164">
    <property type="entry name" value="F-box_AtSKIP19-like"/>
    <property type="match status" value="1"/>
</dbReference>
<dbReference type="PROSITE" id="PS50181">
    <property type="entry name" value="FBOX"/>
    <property type="match status" value="1"/>
</dbReference>
<dbReference type="InterPro" id="IPR001810">
    <property type="entry name" value="F-box_dom"/>
</dbReference>
<evidence type="ECO:0000313" key="3">
    <source>
        <dbReference type="Proteomes" id="UP001341840"/>
    </source>
</evidence>
<organism evidence="2 3">
    <name type="scientific">Stylosanthes scabra</name>
    <dbReference type="NCBI Taxonomy" id="79078"/>
    <lineage>
        <taxon>Eukaryota</taxon>
        <taxon>Viridiplantae</taxon>
        <taxon>Streptophyta</taxon>
        <taxon>Embryophyta</taxon>
        <taxon>Tracheophyta</taxon>
        <taxon>Spermatophyta</taxon>
        <taxon>Magnoliopsida</taxon>
        <taxon>eudicotyledons</taxon>
        <taxon>Gunneridae</taxon>
        <taxon>Pentapetalae</taxon>
        <taxon>rosids</taxon>
        <taxon>fabids</taxon>
        <taxon>Fabales</taxon>
        <taxon>Fabaceae</taxon>
        <taxon>Papilionoideae</taxon>
        <taxon>50 kb inversion clade</taxon>
        <taxon>dalbergioids sensu lato</taxon>
        <taxon>Dalbergieae</taxon>
        <taxon>Pterocarpus clade</taxon>
        <taxon>Stylosanthes</taxon>
    </lineage>
</organism>
<protein>
    <recommendedName>
        <fullName evidence="1">F-box domain-containing protein</fullName>
    </recommendedName>
</protein>
<dbReference type="PANTHER" id="PTHR38926:SF2">
    <property type="entry name" value="F-BOX_LRR-REPEAT PROTEIN 21-RELATED"/>
    <property type="match status" value="1"/>
</dbReference>
<sequence length="308" mass="36049">MTRWTPNPLRRRPKGLPHCRQERKTASRNWLDLPRDLTLMIISRLDTFQILTSAQRVCRQWRSICMDPLMWRTINMCDIGIYNSVDFNLEKICRHAIDRSCGLLEDISIEYFGSDDLLKYIADSVSCDACGLFNSSIAFQTKDYVRFAQRLPMLEELDITLVQNVSSVALEAISRGCPLLKSFKFNEIGGDNEEAFAIAQNMSKLRHLQLVDNNLDKSGVSAILDGCPLLESLDLRQCYNVELEGELRRRCDEQLKDFIEPDTPYEFRGYKFGYLDYETAYYDFTFEYISDKKRRRKRRRNRGERKGH</sequence>
<comment type="caution">
    <text evidence="2">The sequence shown here is derived from an EMBL/GenBank/DDBJ whole genome shotgun (WGS) entry which is preliminary data.</text>
</comment>
<dbReference type="Pfam" id="PF12937">
    <property type="entry name" value="F-box-like"/>
    <property type="match status" value="1"/>
</dbReference>
<gene>
    <name evidence="2" type="ORF">PIB30_088486</name>
</gene>
<reference evidence="2 3" key="1">
    <citation type="journal article" date="2023" name="Plants (Basel)">
        <title>Bridging the Gap: Combining Genomics and Transcriptomics Approaches to Understand Stylosanthes scabra, an Orphan Legume from the Brazilian Caatinga.</title>
        <authorList>
            <person name="Ferreira-Neto J.R.C."/>
            <person name="da Silva M.D."/>
            <person name="Binneck E."/>
            <person name="de Melo N.F."/>
            <person name="da Silva R.H."/>
            <person name="de Melo A.L.T.M."/>
            <person name="Pandolfi V."/>
            <person name="Bustamante F.O."/>
            <person name="Brasileiro-Vidal A.C."/>
            <person name="Benko-Iseppon A.M."/>
        </authorList>
    </citation>
    <scope>NUCLEOTIDE SEQUENCE [LARGE SCALE GENOMIC DNA]</scope>
    <source>
        <tissue evidence="2">Leaves</tissue>
    </source>
</reference>
<dbReference type="SUPFAM" id="SSF81383">
    <property type="entry name" value="F-box domain"/>
    <property type="match status" value="1"/>
</dbReference>
<evidence type="ECO:0000313" key="2">
    <source>
        <dbReference type="EMBL" id="MED6188705.1"/>
    </source>
</evidence>
<dbReference type="SUPFAM" id="SSF52047">
    <property type="entry name" value="RNI-like"/>
    <property type="match status" value="1"/>
</dbReference>